<dbReference type="AlphaFoldDB" id="A0A8J7VVS6"/>
<name>A0A8J7VVS6_9GAMM</name>
<evidence type="ECO:0000313" key="3">
    <source>
        <dbReference type="Proteomes" id="UP000675747"/>
    </source>
</evidence>
<protein>
    <submittedName>
        <fullName evidence="1">YdcH family protein</fullName>
    </submittedName>
</protein>
<comment type="caution">
    <text evidence="1">The sequence shown here is derived from an EMBL/GenBank/DDBJ whole genome shotgun (WGS) entry which is preliminary data.</text>
</comment>
<dbReference type="Gene3D" id="6.10.280.50">
    <property type="match status" value="1"/>
</dbReference>
<gene>
    <name evidence="2" type="ORF">KB893_011930</name>
    <name evidence="1" type="ORF">KB893_16890</name>
</gene>
<dbReference type="InterPro" id="IPR038444">
    <property type="entry name" value="DUF465_sf"/>
</dbReference>
<dbReference type="EMBL" id="JAGQFT020000007">
    <property type="protein sequence ID" value="MBS7457840.1"/>
    <property type="molecule type" value="Genomic_DNA"/>
</dbReference>
<keyword evidence="3" id="KW-1185">Reference proteome</keyword>
<evidence type="ECO:0000313" key="2">
    <source>
        <dbReference type="EMBL" id="MBS7457840.1"/>
    </source>
</evidence>
<accession>A0A8J7VVS6</accession>
<dbReference type="EMBL" id="JAGQFT010000252">
    <property type="protein sequence ID" value="MBR0564162.1"/>
    <property type="molecule type" value="Genomic_DNA"/>
</dbReference>
<organism evidence="1">
    <name type="scientific">Coralloluteibacterium stylophorae</name>
    <dbReference type="NCBI Taxonomy" id="1776034"/>
    <lineage>
        <taxon>Bacteria</taxon>
        <taxon>Pseudomonadati</taxon>
        <taxon>Pseudomonadota</taxon>
        <taxon>Gammaproteobacteria</taxon>
        <taxon>Lysobacterales</taxon>
        <taxon>Lysobacteraceae</taxon>
        <taxon>Coralloluteibacterium</taxon>
    </lineage>
</organism>
<proteinExistence type="predicted"/>
<evidence type="ECO:0000313" key="1">
    <source>
        <dbReference type="EMBL" id="MBR0564162.1"/>
    </source>
</evidence>
<reference evidence="2 3" key="1">
    <citation type="journal article" date="2021" name="Microbiol. Resour. Announc.">
        <title>Draft Genome Sequence of Coralloluteibacterium stylophorae LMG 29479T.</title>
        <authorList>
            <person name="Karlyshev A.V."/>
            <person name="Kudryashova E.B."/>
            <person name="Ariskina E.V."/>
            <person name="Conroy A.P."/>
            <person name="Abidueva E.Y."/>
        </authorList>
    </citation>
    <scope>NUCLEOTIDE SEQUENCE [LARGE SCALE GENOMIC DNA]</scope>
    <source>
        <strain evidence="2 3">LMG 29479</strain>
    </source>
</reference>
<dbReference type="RefSeq" id="WP_211928021.1">
    <property type="nucleotide sequence ID" value="NZ_JAGQFT020000007.1"/>
</dbReference>
<dbReference type="Pfam" id="PF04325">
    <property type="entry name" value="DUF465"/>
    <property type="match status" value="1"/>
</dbReference>
<reference evidence="1" key="2">
    <citation type="submission" date="2021-04" db="EMBL/GenBank/DDBJ databases">
        <authorList>
            <person name="Karlyshev A.V."/>
        </authorList>
    </citation>
    <scope>NUCLEOTIDE SEQUENCE</scope>
    <source>
        <strain evidence="1">LMG 29479</strain>
    </source>
</reference>
<sequence length="72" mass="8410">MFEGQSPAELDAILNDDSELRSLYLKHRDLDQRVIDAELGVRPVDDMTLARLKKEKLQAKDRLSQRYEARTH</sequence>
<dbReference type="Proteomes" id="UP000675747">
    <property type="component" value="Unassembled WGS sequence"/>
</dbReference>
<dbReference type="InterPro" id="IPR007420">
    <property type="entry name" value="DUF465"/>
</dbReference>